<gene>
    <name evidence="2" type="ORF">PH603_09390</name>
</gene>
<dbReference type="RefSeq" id="WP_289502142.1">
    <property type="nucleotide sequence ID" value="NZ_CP116805.1"/>
</dbReference>
<keyword evidence="3" id="KW-1185">Reference proteome</keyword>
<sequence>MSLLQLLGSVIAVFIVAAIARWLFPVRFRLDDAHLRHELDRVYPDLTAEEILIDQAGDAALLRLSGGMGLVAVRRLGDKAVLRHWAPGTKVTAAPAPTGLVLDTDDFTEPKITLALDAEGVARAESWLALLDAPNGHAHAA</sequence>
<name>A0AAE9XM11_9PROT</name>
<organism evidence="2 3">
    <name type="scientific">Gimibacter soli</name>
    <dbReference type="NCBI Taxonomy" id="3024400"/>
    <lineage>
        <taxon>Bacteria</taxon>
        <taxon>Pseudomonadati</taxon>
        <taxon>Pseudomonadota</taxon>
        <taxon>Alphaproteobacteria</taxon>
        <taxon>Kordiimonadales</taxon>
        <taxon>Temperatibacteraceae</taxon>
        <taxon>Gimibacter</taxon>
    </lineage>
</organism>
<proteinExistence type="predicted"/>
<feature type="transmembrane region" description="Helical" evidence="1">
    <location>
        <begin position="6"/>
        <end position="24"/>
    </location>
</feature>
<keyword evidence="1" id="KW-0472">Membrane</keyword>
<dbReference type="EMBL" id="CP116805">
    <property type="protein sequence ID" value="WCL52751.1"/>
    <property type="molecule type" value="Genomic_DNA"/>
</dbReference>
<reference evidence="2" key="1">
    <citation type="submission" date="2023-01" db="EMBL/GenBank/DDBJ databases">
        <title>The genome sequence of Kordiimonadaceae bacterium 6D33.</title>
        <authorList>
            <person name="Liu Y."/>
        </authorList>
    </citation>
    <scope>NUCLEOTIDE SEQUENCE</scope>
    <source>
        <strain evidence="2">6D33</strain>
    </source>
</reference>
<keyword evidence="1" id="KW-1133">Transmembrane helix</keyword>
<evidence type="ECO:0000313" key="3">
    <source>
        <dbReference type="Proteomes" id="UP001217500"/>
    </source>
</evidence>
<accession>A0AAE9XM11</accession>
<keyword evidence="1" id="KW-0812">Transmembrane</keyword>
<protein>
    <submittedName>
        <fullName evidence="2">Uncharacterized protein</fullName>
    </submittedName>
</protein>
<dbReference type="AlphaFoldDB" id="A0AAE9XM11"/>
<dbReference type="Proteomes" id="UP001217500">
    <property type="component" value="Chromosome"/>
</dbReference>
<dbReference type="KEGG" id="gso:PH603_09390"/>
<evidence type="ECO:0000256" key="1">
    <source>
        <dbReference type="SAM" id="Phobius"/>
    </source>
</evidence>
<evidence type="ECO:0000313" key="2">
    <source>
        <dbReference type="EMBL" id="WCL52751.1"/>
    </source>
</evidence>